<dbReference type="GO" id="GO:0006508">
    <property type="term" value="P:proteolysis"/>
    <property type="evidence" value="ECO:0007669"/>
    <property type="project" value="UniProtKB-KW"/>
</dbReference>
<evidence type="ECO:0000259" key="3">
    <source>
        <dbReference type="Pfam" id="PF05548"/>
    </source>
</evidence>
<keyword evidence="4" id="KW-0645">Protease</keyword>
<feature type="signal peptide" evidence="2">
    <location>
        <begin position="1"/>
        <end position="24"/>
    </location>
</feature>
<name>Q93VQ1_CHLRE</name>
<evidence type="ECO:0000256" key="2">
    <source>
        <dbReference type="SAM" id="SignalP"/>
    </source>
</evidence>
<dbReference type="MEROPS" id="M11.003"/>
<dbReference type="AlphaFoldDB" id="Q93VQ1"/>
<dbReference type="InterPro" id="IPR008752">
    <property type="entry name" value="Peptidase_M11"/>
</dbReference>
<dbReference type="EMBL" id="AB058414">
    <property type="protein sequence ID" value="BAB68385.1"/>
    <property type="molecule type" value="mRNA"/>
</dbReference>
<dbReference type="InterPro" id="IPR016517">
    <property type="entry name" value="Peptidase_M11_autolysin"/>
</dbReference>
<keyword evidence="2" id="KW-0732">Signal</keyword>
<protein>
    <submittedName>
        <fullName evidence="4">Matrix metalloprotease 2</fullName>
    </submittedName>
</protein>
<organism evidence="4">
    <name type="scientific">Chlamydomonas reinhardtii</name>
    <name type="common">Chlamydomonas smithii</name>
    <dbReference type="NCBI Taxonomy" id="3055"/>
    <lineage>
        <taxon>Eukaryota</taxon>
        <taxon>Viridiplantae</taxon>
        <taxon>Chlorophyta</taxon>
        <taxon>core chlorophytes</taxon>
        <taxon>Chlorophyceae</taxon>
        <taxon>CS clade</taxon>
        <taxon>Chlamydomonadales</taxon>
        <taxon>Chlamydomonadaceae</taxon>
        <taxon>Chlamydomonas</taxon>
    </lineage>
</organism>
<reference evidence="4" key="1">
    <citation type="journal article" date="2001" name="Curr. Genet.">
        <title>Two tandemly-located matrix metalloprotease genes with different expression patterns in the chlamydomonas sexual cell cycle.</title>
        <authorList>
            <person name="Kubo T."/>
            <person name="Saito T."/>
            <person name="Fukuzawa H."/>
            <person name="Matsuda Y."/>
        </authorList>
    </citation>
    <scope>NUCLEOTIDE SEQUENCE</scope>
    <source>
        <strain evidence="4">C-9</strain>
    </source>
</reference>
<accession>Q93VQ1</accession>
<sequence length="635" mass="67718">MVPRGAVRGVLLAILAMQLLSSKATTITGIGMIRYMEGAQAEVRHPPPLRRRPPPTRGRQQSPPGSGGAVLDTVTTPPQLQLVCPQIIDIVTGYPMDDPSCYVPRVVLAQGEAAEQMRNENGVSSGDIMNVTLDVSANGSFAVTSLKTVMLGSQKGGCKCIYSGTPADDRVVMYLLDFSSCQGYGMAAPAALTPEVAWRLLSQDGSSAPGSSFKAYQETCSYGRRLLNPDNVVVVGPCRCPALAPSPTSGRARTLVGISPAAANALRMNSTHIGWWDLSRSCTPAEMSAVERAAEAFAQQIVAKDPNSADGRKLQAILQWRERRRNIYVLPPGSSCAHSWPAIAESLCTSATCGVFVDSSTLLPNAAAPRPPHILMHEMLHVLGLTHAGRGLKEAGDPTDIMGTFGGAGRGLLCPNAPNMYRIGWAKPINEPGLAPFQMTATGVWGNLTAANFTNTNWIRGLIIPAQGTRDDNMIVVNVGARSTQVGAETATGAQAYYFSYRIKNTTAGGYDSGLTSDFHKKVVVHAFNGIQSERVFGFKPSLLDWGPNFQSKSEPVFQNDDGTSGCHGGHLDFTLPGGYQRSGRWREAGVQSTSDTQAVVDICRITENGKELSCDDGVDNDCNGLQDTEDPDCQ</sequence>
<feature type="chain" id="PRO_5010977154" evidence="2">
    <location>
        <begin position="25"/>
        <end position="635"/>
    </location>
</feature>
<dbReference type="Pfam" id="PF05548">
    <property type="entry name" value="Peptidase_M11"/>
    <property type="match status" value="1"/>
</dbReference>
<evidence type="ECO:0000256" key="1">
    <source>
        <dbReference type="SAM" id="MobiDB-lite"/>
    </source>
</evidence>
<gene>
    <name evidence="4" type="primary">mmp2</name>
</gene>
<feature type="region of interest" description="Disordered" evidence="1">
    <location>
        <begin position="41"/>
        <end position="72"/>
    </location>
</feature>
<dbReference type="PIRSF" id="PIRSF007635">
    <property type="entry name" value="Autolysin"/>
    <property type="match status" value="1"/>
</dbReference>
<keyword evidence="4" id="KW-0378">Hydrolase</keyword>
<dbReference type="GO" id="GO:0008237">
    <property type="term" value="F:metallopeptidase activity"/>
    <property type="evidence" value="ECO:0007669"/>
    <property type="project" value="UniProtKB-KW"/>
</dbReference>
<proteinExistence type="evidence at transcript level"/>
<dbReference type="EMBL" id="AB058412">
    <property type="protein sequence ID" value="BAB68383.1"/>
    <property type="molecule type" value="Genomic_DNA"/>
</dbReference>
<keyword evidence="4" id="KW-0482">Metalloprotease</keyword>
<dbReference type="ExpressionAtlas" id="Q93VQ1">
    <property type="expression patterns" value="baseline"/>
</dbReference>
<feature type="domain" description="Peptidase M11 gametolysin" evidence="3">
    <location>
        <begin position="170"/>
        <end position="531"/>
    </location>
</feature>
<evidence type="ECO:0000313" key="4">
    <source>
        <dbReference type="EMBL" id="BAB68385.1"/>
    </source>
</evidence>